<evidence type="ECO:0000256" key="4">
    <source>
        <dbReference type="ARBA" id="ARBA00010416"/>
    </source>
</evidence>
<feature type="binding site" evidence="17">
    <location>
        <begin position="123"/>
        <end position="129"/>
    </location>
    <ligand>
        <name>ATP</name>
        <dbReference type="ChEBI" id="CHEBI:30616"/>
    </ligand>
</feature>
<dbReference type="InterPro" id="IPR036615">
    <property type="entry name" value="Mur_ligase_C_dom_sf"/>
</dbReference>
<evidence type="ECO:0000256" key="3">
    <source>
        <dbReference type="ARBA" id="ARBA00004752"/>
    </source>
</evidence>
<dbReference type="SUPFAM" id="SSF53244">
    <property type="entry name" value="MurD-like peptide ligases, peptide-binding domain"/>
    <property type="match status" value="1"/>
</dbReference>
<evidence type="ECO:0000256" key="9">
    <source>
        <dbReference type="ARBA" id="ARBA00022741"/>
    </source>
</evidence>
<evidence type="ECO:0000256" key="5">
    <source>
        <dbReference type="ARBA" id="ARBA00012212"/>
    </source>
</evidence>
<evidence type="ECO:0000256" key="11">
    <source>
        <dbReference type="ARBA" id="ARBA00022960"/>
    </source>
</evidence>
<dbReference type="GO" id="GO:0009252">
    <property type="term" value="P:peptidoglycan biosynthetic process"/>
    <property type="evidence" value="ECO:0007669"/>
    <property type="project" value="UniProtKB-UniRule"/>
</dbReference>
<evidence type="ECO:0000259" key="20">
    <source>
        <dbReference type="Pfam" id="PF08245"/>
    </source>
</evidence>
<reference evidence="21" key="1">
    <citation type="journal article" date="2023" name="PeerJ">
        <title>Selection and evaluation of lactic acid bacteria from chicken feces in Thailand as potential probiotics.</title>
        <authorList>
            <person name="Khurajog B."/>
            <person name="Disastra Y."/>
            <person name="Lawwyne L.D."/>
            <person name="Sirichokchatchawan W."/>
            <person name="Niyomtham W."/>
            <person name="Yindee J."/>
            <person name="Hampson D.J."/>
            <person name="Prapasarakul N."/>
        </authorList>
    </citation>
    <scope>NUCLEOTIDE SEQUENCE</scope>
    <source>
        <strain evidence="21">BF9</strain>
    </source>
</reference>
<evidence type="ECO:0000256" key="2">
    <source>
        <dbReference type="ARBA" id="ARBA00004496"/>
    </source>
</evidence>
<comment type="catalytic activity">
    <reaction evidence="16 17 18">
        <text>UDP-N-acetyl-alpha-D-muramoyl-L-alanine + D-glutamate + ATP = UDP-N-acetyl-alpha-D-muramoyl-L-alanyl-D-glutamate + ADP + phosphate + H(+)</text>
        <dbReference type="Rhea" id="RHEA:16429"/>
        <dbReference type="ChEBI" id="CHEBI:15378"/>
        <dbReference type="ChEBI" id="CHEBI:29986"/>
        <dbReference type="ChEBI" id="CHEBI:30616"/>
        <dbReference type="ChEBI" id="CHEBI:43474"/>
        <dbReference type="ChEBI" id="CHEBI:83898"/>
        <dbReference type="ChEBI" id="CHEBI:83900"/>
        <dbReference type="ChEBI" id="CHEBI:456216"/>
        <dbReference type="EC" id="6.3.2.9"/>
    </reaction>
</comment>
<comment type="similarity">
    <text evidence="4 17">Belongs to the MurCDEF family.</text>
</comment>
<name>A0AAW8YFX9_PEDAC</name>
<reference evidence="21" key="2">
    <citation type="submission" date="2023-10" db="EMBL/GenBank/DDBJ databases">
        <authorList>
            <person name="Khurajog B."/>
        </authorList>
    </citation>
    <scope>NUCLEOTIDE SEQUENCE</scope>
    <source>
        <strain evidence="21">BF9</strain>
    </source>
</reference>
<feature type="domain" description="Mur ligase C-terminal" evidence="19">
    <location>
        <begin position="318"/>
        <end position="431"/>
    </location>
</feature>
<keyword evidence="8 17" id="KW-0436">Ligase</keyword>
<dbReference type="GO" id="GO:0005524">
    <property type="term" value="F:ATP binding"/>
    <property type="evidence" value="ECO:0007669"/>
    <property type="project" value="UniProtKB-UniRule"/>
</dbReference>
<dbReference type="Gene3D" id="3.40.1190.10">
    <property type="entry name" value="Mur-like, catalytic domain"/>
    <property type="match status" value="1"/>
</dbReference>
<evidence type="ECO:0000256" key="14">
    <source>
        <dbReference type="ARBA" id="ARBA00030398"/>
    </source>
</evidence>
<evidence type="ECO:0000256" key="7">
    <source>
        <dbReference type="ARBA" id="ARBA00022490"/>
    </source>
</evidence>
<dbReference type="RefSeq" id="WP_008841357.1">
    <property type="nucleotide sequence ID" value="NZ_CP015206.1"/>
</dbReference>
<evidence type="ECO:0000256" key="16">
    <source>
        <dbReference type="ARBA" id="ARBA00047632"/>
    </source>
</evidence>
<dbReference type="Gene3D" id="3.90.190.20">
    <property type="entry name" value="Mur ligase, C-terminal domain"/>
    <property type="match status" value="1"/>
</dbReference>
<dbReference type="PANTHER" id="PTHR43692">
    <property type="entry name" value="UDP-N-ACETYLMURAMOYLALANINE--D-GLUTAMATE LIGASE"/>
    <property type="match status" value="1"/>
</dbReference>
<dbReference type="GO" id="GO:0008764">
    <property type="term" value="F:UDP-N-acetylmuramoylalanine-D-glutamate ligase activity"/>
    <property type="evidence" value="ECO:0007669"/>
    <property type="project" value="UniProtKB-UniRule"/>
</dbReference>
<evidence type="ECO:0000256" key="18">
    <source>
        <dbReference type="RuleBase" id="RU003664"/>
    </source>
</evidence>
<evidence type="ECO:0000256" key="8">
    <source>
        <dbReference type="ARBA" id="ARBA00022598"/>
    </source>
</evidence>
<evidence type="ECO:0000256" key="15">
    <source>
        <dbReference type="ARBA" id="ARBA00032324"/>
    </source>
</evidence>
<keyword evidence="10 17" id="KW-0067">ATP-binding</keyword>
<dbReference type="InterPro" id="IPR013221">
    <property type="entry name" value="Mur_ligase_cen"/>
</dbReference>
<keyword evidence="17 18" id="KW-0131">Cell cycle</keyword>
<dbReference type="Pfam" id="PF08245">
    <property type="entry name" value="Mur_ligase_M"/>
    <property type="match status" value="1"/>
</dbReference>
<organism evidence="21 22">
    <name type="scientific">Pediococcus acidilactici</name>
    <dbReference type="NCBI Taxonomy" id="1254"/>
    <lineage>
        <taxon>Bacteria</taxon>
        <taxon>Bacillati</taxon>
        <taxon>Bacillota</taxon>
        <taxon>Bacilli</taxon>
        <taxon>Lactobacillales</taxon>
        <taxon>Lactobacillaceae</taxon>
        <taxon>Pediococcus</taxon>
        <taxon>Pediococcus acidilactici group</taxon>
    </lineage>
</organism>
<comment type="subcellular location">
    <subcellularLocation>
        <location evidence="2 17 18">Cytoplasm</location>
    </subcellularLocation>
</comment>
<dbReference type="PANTHER" id="PTHR43692:SF1">
    <property type="entry name" value="UDP-N-ACETYLMURAMOYLALANINE--D-GLUTAMATE LIGASE"/>
    <property type="match status" value="1"/>
</dbReference>
<dbReference type="EC" id="6.3.2.9" evidence="5 17"/>
<dbReference type="EMBL" id="JAWJAV010000001">
    <property type="protein sequence ID" value="MDV2620636.1"/>
    <property type="molecule type" value="Genomic_DNA"/>
</dbReference>
<feature type="domain" description="Mur ligase central" evidence="20">
    <location>
        <begin position="121"/>
        <end position="296"/>
    </location>
</feature>
<dbReference type="NCBIfam" id="TIGR01087">
    <property type="entry name" value="murD"/>
    <property type="match status" value="1"/>
</dbReference>
<evidence type="ECO:0000256" key="10">
    <source>
        <dbReference type="ARBA" id="ARBA00022840"/>
    </source>
</evidence>
<dbReference type="SUPFAM" id="SSF51984">
    <property type="entry name" value="MurCD N-terminal domain"/>
    <property type="match status" value="1"/>
</dbReference>
<keyword evidence="13 17" id="KW-0961">Cell wall biogenesis/degradation</keyword>
<evidence type="ECO:0000313" key="22">
    <source>
        <dbReference type="Proteomes" id="UP001280897"/>
    </source>
</evidence>
<evidence type="ECO:0000313" key="21">
    <source>
        <dbReference type="EMBL" id="MDV2620636.1"/>
    </source>
</evidence>
<dbReference type="Pfam" id="PF21799">
    <property type="entry name" value="MurD-like_N"/>
    <property type="match status" value="1"/>
</dbReference>
<evidence type="ECO:0000256" key="12">
    <source>
        <dbReference type="ARBA" id="ARBA00022984"/>
    </source>
</evidence>
<dbReference type="InterPro" id="IPR005762">
    <property type="entry name" value="MurD"/>
</dbReference>
<keyword evidence="7 17" id="KW-0963">Cytoplasm</keyword>
<dbReference type="GO" id="GO:0008360">
    <property type="term" value="P:regulation of cell shape"/>
    <property type="evidence" value="ECO:0007669"/>
    <property type="project" value="UniProtKB-KW"/>
</dbReference>
<dbReference type="Proteomes" id="UP001280897">
    <property type="component" value="Unassembled WGS sequence"/>
</dbReference>
<dbReference type="InterPro" id="IPR004101">
    <property type="entry name" value="Mur_ligase_C"/>
</dbReference>
<comment type="caution">
    <text evidence="21">The sequence shown here is derived from an EMBL/GenBank/DDBJ whole genome shotgun (WGS) entry which is preliminary data.</text>
</comment>
<protein>
    <recommendedName>
        <fullName evidence="6 17">UDP-N-acetylmuramoylalanine--D-glutamate ligase</fullName>
        <ecNumber evidence="5 17">6.3.2.9</ecNumber>
    </recommendedName>
    <alternativeName>
        <fullName evidence="15 17">D-glutamic acid-adding enzyme</fullName>
    </alternativeName>
    <alternativeName>
        <fullName evidence="14 17">UDP-N-acetylmuramoyl-L-alanyl-D-glutamate synthetase</fullName>
    </alternativeName>
</protein>
<proteinExistence type="inferred from homology"/>
<dbReference type="GO" id="GO:0071555">
    <property type="term" value="P:cell wall organization"/>
    <property type="evidence" value="ECO:0007669"/>
    <property type="project" value="UniProtKB-KW"/>
</dbReference>
<dbReference type="HAMAP" id="MF_00639">
    <property type="entry name" value="MurD"/>
    <property type="match status" value="1"/>
</dbReference>
<dbReference type="Pfam" id="PF02875">
    <property type="entry name" value="Mur_ligase_C"/>
    <property type="match status" value="1"/>
</dbReference>
<keyword evidence="9 17" id="KW-0547">Nucleotide-binding</keyword>
<gene>
    <name evidence="17 21" type="primary">murD</name>
    <name evidence="21" type="ORF">R0G89_02645</name>
</gene>
<evidence type="ECO:0000259" key="19">
    <source>
        <dbReference type="Pfam" id="PF02875"/>
    </source>
</evidence>
<dbReference type="Gene3D" id="3.40.50.720">
    <property type="entry name" value="NAD(P)-binding Rossmann-like Domain"/>
    <property type="match status" value="1"/>
</dbReference>
<dbReference type="AlphaFoldDB" id="A0AAW8YFX9"/>
<dbReference type="GO" id="GO:0005737">
    <property type="term" value="C:cytoplasm"/>
    <property type="evidence" value="ECO:0007669"/>
    <property type="project" value="UniProtKB-SubCell"/>
</dbReference>
<evidence type="ECO:0000256" key="13">
    <source>
        <dbReference type="ARBA" id="ARBA00023316"/>
    </source>
</evidence>
<comment type="function">
    <text evidence="1 17 18">Cell wall formation. Catalyzes the addition of glutamate to the nucleotide precursor UDP-N-acetylmuramoyl-L-alanine (UMA).</text>
</comment>
<accession>A0AAW8YFX9</accession>
<evidence type="ECO:0000256" key="1">
    <source>
        <dbReference type="ARBA" id="ARBA00002734"/>
    </source>
</evidence>
<evidence type="ECO:0000256" key="6">
    <source>
        <dbReference type="ARBA" id="ARBA00015655"/>
    </source>
</evidence>
<evidence type="ECO:0000256" key="17">
    <source>
        <dbReference type="HAMAP-Rule" id="MF_00639"/>
    </source>
</evidence>
<keyword evidence="12 17" id="KW-0573">Peptidoglycan synthesis</keyword>
<keyword evidence="11 17" id="KW-0133">Cell shape</keyword>
<dbReference type="GO" id="GO:0051301">
    <property type="term" value="P:cell division"/>
    <property type="evidence" value="ECO:0007669"/>
    <property type="project" value="UniProtKB-KW"/>
</dbReference>
<dbReference type="GeneID" id="57366133"/>
<keyword evidence="17 18" id="KW-0132">Cell division</keyword>
<dbReference type="InterPro" id="IPR036565">
    <property type="entry name" value="Mur-like_cat_sf"/>
</dbReference>
<dbReference type="SUPFAM" id="SSF53623">
    <property type="entry name" value="MurD-like peptide ligases, catalytic domain"/>
    <property type="match status" value="1"/>
</dbReference>
<comment type="pathway">
    <text evidence="3 17 18">Cell wall biogenesis; peptidoglycan biosynthesis.</text>
</comment>
<dbReference type="KEGG" id="paci:A4V11_02870"/>
<sequence>MKALAEIKDLANKNILVLGMAKSGVSAALLLRKLNAQVLVNDAKAEQPQELIEQLKKADVQMILGSHPKGILAQHHIELIVKNPGIPYTNPVLVAAKEQNVPIIAEPELAYRVMDSELIGVTGSNGKTTVTTMIQLMLDQQDHHAAYVAGNIGVPATTVVQKATANDRVVMELSSFMLAGIDQLHPHIAVVNNIFSNHLDWHKTRENYVNDKMRITENQTKDDYFVINWDNPEWQQLAQRTAAQVVPFSRQGLVENGAYAKDGQLYFKNERIMAADEIGVPGDQNVENALAAIAVAKIEGVANKHIKQVLQTFSGVKHRIQYVKTLAGRQFYNDSKATDIEATQVALKAFQRPIILIAGGLDRGDDYTRLVADLKPHVKEVIVNGQTAAHMQEAAQTAGVKVVKDSPRVKNSVAIAFEDSQPGDVILLSPAAASWDQYQTFEERGDEFITAVENLSKEKGDVTK</sequence>